<dbReference type="InterPro" id="IPR033469">
    <property type="entry name" value="CYTH-like_dom_sf"/>
</dbReference>
<dbReference type="InterPro" id="IPR037009">
    <property type="entry name" value="mRNA_triPase_Cet1_sf"/>
</dbReference>
<dbReference type="SUPFAM" id="SSF50249">
    <property type="entry name" value="Nucleic acid-binding proteins"/>
    <property type="match status" value="1"/>
</dbReference>
<dbReference type="GO" id="GO:0005524">
    <property type="term" value="F:ATP binding"/>
    <property type="evidence" value="ECO:0007669"/>
    <property type="project" value="InterPro"/>
</dbReference>
<proteinExistence type="predicted"/>
<dbReference type="SUPFAM" id="SSF55154">
    <property type="entry name" value="CYTH-like phosphatases"/>
    <property type="match status" value="1"/>
</dbReference>
<feature type="domain" description="mRNA capping enzyme adenylation" evidence="7">
    <location>
        <begin position="389"/>
        <end position="591"/>
    </location>
</feature>
<evidence type="ECO:0000256" key="6">
    <source>
        <dbReference type="SAM" id="MobiDB-lite"/>
    </source>
</evidence>
<dbReference type="GO" id="GO:0140818">
    <property type="term" value="F:mRNA 5'-triphosphate monophosphatase activity"/>
    <property type="evidence" value="ECO:0007669"/>
    <property type="project" value="UniProtKB-EC"/>
</dbReference>
<evidence type="ECO:0000256" key="2">
    <source>
        <dbReference type="ARBA" id="ARBA00022801"/>
    </source>
</evidence>
<dbReference type="InterPro" id="IPR012340">
    <property type="entry name" value="NA-bd_OB-fold"/>
</dbReference>
<dbReference type="PANTHER" id="PTHR10367:SF17">
    <property type="entry name" value="MRNA-CAPPING ENZYME"/>
    <property type="match status" value="1"/>
</dbReference>
<feature type="compositionally biased region" description="Low complexity" evidence="6">
    <location>
        <begin position="19"/>
        <end position="28"/>
    </location>
</feature>
<name>A0A7S1G2I8_9STRA</name>
<dbReference type="AlphaFoldDB" id="A0A7S1G2I8"/>
<evidence type="ECO:0000259" key="7">
    <source>
        <dbReference type="Pfam" id="PF01331"/>
    </source>
</evidence>
<evidence type="ECO:0000256" key="4">
    <source>
        <dbReference type="ARBA" id="ARBA00044624"/>
    </source>
</evidence>
<keyword evidence="1" id="KW-0507">mRNA processing</keyword>
<evidence type="ECO:0000256" key="3">
    <source>
        <dbReference type="ARBA" id="ARBA00035028"/>
    </source>
</evidence>
<keyword evidence="2" id="KW-0378">Hydrolase</keyword>
<comment type="catalytic activity">
    <reaction evidence="5">
        <text>a 5'-end triphospho-ribonucleoside in mRNA + H2O = a 5'-end diphospho-ribonucleoside in mRNA + phosphate + H(+)</text>
        <dbReference type="Rhea" id="RHEA:67004"/>
        <dbReference type="Rhea" id="RHEA-COMP:17164"/>
        <dbReference type="Rhea" id="RHEA-COMP:17165"/>
        <dbReference type="ChEBI" id="CHEBI:15377"/>
        <dbReference type="ChEBI" id="CHEBI:15378"/>
        <dbReference type="ChEBI" id="CHEBI:43474"/>
        <dbReference type="ChEBI" id="CHEBI:167616"/>
        <dbReference type="ChEBI" id="CHEBI:167618"/>
        <dbReference type="EC" id="3.6.1.74"/>
    </reaction>
    <physiologicalReaction direction="left-to-right" evidence="5">
        <dbReference type="Rhea" id="RHEA:67005"/>
    </physiologicalReaction>
</comment>
<dbReference type="Gene3D" id="2.40.50.140">
    <property type="entry name" value="Nucleic acid-binding proteins"/>
    <property type="match status" value="1"/>
</dbReference>
<protein>
    <recommendedName>
        <fullName evidence="3">mRNA 5'-phosphatase</fullName>
        <ecNumber evidence="3">3.6.1.74</ecNumber>
    </recommendedName>
</protein>
<sequence length="748" mass="82602">MKRLSSMISEAAKRPKNDGPSSAGGSSSRPPPPGLGGPCKMEHAVARFILNCRTLGRRKAGGSLPVRSSPLEVEARLGVLQSQVPTVSGHPGRLMSSGAKPVGNDGNFATAFYCNANGIGAHFVGGISHGHAVHWTSGGLSENSPISAALGVAAEKTIKQIKEALEETELTETVYAGYKNNRRIAFPGLPSRGSTGKRERKEKMCAPLDLCLPSSPYDLRVGCAVEETEDGSVSFPPPAGYSTRRIKRRRSYTRKNKTFLWQLDITEVTTDGDRHSTQEIEMELSQEATVKLINVDDDQAATKYAQQLASQLKWMVDQINPSGGADLGSVEDQMKPHPDGEACEIAMAQLSSLKHFQKTKDWRGAVAPEGGASPDMRNDSRLKFIGCMPINFGRHNISEVQNGESEYFISEKTDGVRYLMVFTGKTVVLVDRAMKGNTLHGPPGKDPFAYLVPLIRPGTVFDGEVVLNRKFKRPVFIVFDVMCVGASQPVTDLKFSERLQHLKKASFRTKTANADMFGENLVKDKSVVCPLLRKNFVRRIDLDNLLSRVNEAKGIRTYVNSDAHCHLTDGIIFQPDTPYAMGTDVRLFKWKYLDTVTIDVEILPDHGGYYPGKTNEDNDTPPLRVAVVGDDGSMVDMTRHVRLPTSERMRLEADRAESGAKIAEVGFDPETGEWYYRNMRPDKVASNHISTVIGTILELAEGMGTVELRYRMSVAEGMRDTYRKEVRSMQSQLLDFQRKRSQQAQGRR</sequence>
<feature type="region of interest" description="Disordered" evidence="6">
    <location>
        <begin position="1"/>
        <end position="39"/>
    </location>
</feature>
<dbReference type="InterPro" id="IPR001339">
    <property type="entry name" value="mRNA_cap_enzyme_adenylation"/>
</dbReference>
<evidence type="ECO:0000259" key="8">
    <source>
        <dbReference type="Pfam" id="PF02940"/>
    </source>
</evidence>
<evidence type="ECO:0000256" key="1">
    <source>
        <dbReference type="ARBA" id="ARBA00022664"/>
    </source>
</evidence>
<dbReference type="CDD" id="cd07895">
    <property type="entry name" value="Adenylation_mRNA_capping"/>
    <property type="match status" value="1"/>
</dbReference>
<reference evidence="9" key="1">
    <citation type="submission" date="2021-01" db="EMBL/GenBank/DDBJ databases">
        <authorList>
            <person name="Corre E."/>
            <person name="Pelletier E."/>
            <person name="Niang G."/>
            <person name="Scheremetjew M."/>
            <person name="Finn R."/>
            <person name="Kale V."/>
            <person name="Holt S."/>
            <person name="Cochrane G."/>
            <person name="Meng A."/>
            <person name="Brown T."/>
            <person name="Cohen L."/>
        </authorList>
    </citation>
    <scope>NUCLEOTIDE SEQUENCE</scope>
    <source>
        <strain evidence="9">308</strain>
    </source>
</reference>
<dbReference type="Pfam" id="PF01331">
    <property type="entry name" value="mRNA_cap_enzyme"/>
    <property type="match status" value="1"/>
</dbReference>
<comment type="catalytic activity">
    <reaction evidence="4">
        <text>a 5'-end diphospho-ribonucleoside in mRNA + GTP + H(+) = a 5'-end (5'-triphosphoguanosine)-ribonucleoside in mRNA + diphosphate</text>
        <dbReference type="Rhea" id="RHEA:67012"/>
        <dbReference type="Rhea" id="RHEA-COMP:17165"/>
        <dbReference type="Rhea" id="RHEA-COMP:17166"/>
        <dbReference type="ChEBI" id="CHEBI:15378"/>
        <dbReference type="ChEBI" id="CHEBI:33019"/>
        <dbReference type="ChEBI" id="CHEBI:37565"/>
        <dbReference type="ChEBI" id="CHEBI:167616"/>
        <dbReference type="ChEBI" id="CHEBI:167617"/>
        <dbReference type="EC" id="2.7.7.50"/>
    </reaction>
    <physiologicalReaction direction="left-to-right" evidence="4">
        <dbReference type="Rhea" id="RHEA:67013"/>
    </physiologicalReaction>
</comment>
<evidence type="ECO:0000256" key="5">
    <source>
        <dbReference type="ARBA" id="ARBA00047740"/>
    </source>
</evidence>
<dbReference type="EC" id="3.6.1.74" evidence="3"/>
<dbReference type="Gene3D" id="3.20.100.10">
    <property type="entry name" value="mRNA triphosphatase Cet1-like"/>
    <property type="match status" value="1"/>
</dbReference>
<feature type="domain" description="mRNA triphosphatase Cet1-like" evidence="8">
    <location>
        <begin position="155"/>
        <end position="284"/>
    </location>
</feature>
<dbReference type="InterPro" id="IPR051029">
    <property type="entry name" value="mRNA_Capping_Enz/RNA_Phosphat"/>
</dbReference>
<accession>A0A7S1G2I8</accession>
<dbReference type="SUPFAM" id="SSF56091">
    <property type="entry name" value="DNA ligase/mRNA capping enzyme, catalytic domain"/>
    <property type="match status" value="1"/>
</dbReference>
<organism evidence="9">
    <name type="scientific">Corethron hystrix</name>
    <dbReference type="NCBI Taxonomy" id="216773"/>
    <lineage>
        <taxon>Eukaryota</taxon>
        <taxon>Sar</taxon>
        <taxon>Stramenopiles</taxon>
        <taxon>Ochrophyta</taxon>
        <taxon>Bacillariophyta</taxon>
        <taxon>Coscinodiscophyceae</taxon>
        <taxon>Corethrophycidae</taxon>
        <taxon>Corethrales</taxon>
        <taxon>Corethraceae</taxon>
        <taxon>Corethron</taxon>
    </lineage>
</organism>
<dbReference type="PANTHER" id="PTHR10367">
    <property type="entry name" value="MRNA-CAPPING ENZYME"/>
    <property type="match status" value="1"/>
</dbReference>
<evidence type="ECO:0000313" key="9">
    <source>
        <dbReference type="EMBL" id="CAD8903756.1"/>
    </source>
</evidence>
<dbReference type="GO" id="GO:0006370">
    <property type="term" value="P:7-methylguanosine mRNA capping"/>
    <property type="evidence" value="ECO:0007669"/>
    <property type="project" value="InterPro"/>
</dbReference>
<dbReference type="EMBL" id="HBFR01042360">
    <property type="protein sequence ID" value="CAD8903756.1"/>
    <property type="molecule type" value="Transcribed_RNA"/>
</dbReference>
<gene>
    <name evidence="9" type="ORF">CHYS00102_LOCUS30976</name>
</gene>
<dbReference type="GO" id="GO:0004484">
    <property type="term" value="F:mRNA guanylyltransferase activity"/>
    <property type="evidence" value="ECO:0007669"/>
    <property type="project" value="UniProtKB-EC"/>
</dbReference>
<dbReference type="GO" id="GO:0004651">
    <property type="term" value="F:polynucleotide 5'-phosphatase activity"/>
    <property type="evidence" value="ECO:0007669"/>
    <property type="project" value="InterPro"/>
</dbReference>
<dbReference type="InterPro" id="IPR004206">
    <property type="entry name" value="mRNA_triPase_Cet1"/>
</dbReference>
<dbReference type="Gene3D" id="3.30.470.30">
    <property type="entry name" value="DNA ligase/mRNA capping enzyme"/>
    <property type="match status" value="1"/>
</dbReference>
<dbReference type="Pfam" id="PF02940">
    <property type="entry name" value="mRNA_triPase"/>
    <property type="match status" value="1"/>
</dbReference>